<dbReference type="Proteomes" id="UP001279410">
    <property type="component" value="Unassembled WGS sequence"/>
</dbReference>
<evidence type="ECO:0000313" key="2">
    <source>
        <dbReference type="EMBL" id="GLD53224.1"/>
    </source>
</evidence>
<protein>
    <submittedName>
        <fullName evidence="2">PR domain zinc finger protein 1 isoform X1</fullName>
    </submittedName>
</protein>
<feature type="compositionally biased region" description="Polar residues" evidence="1">
    <location>
        <begin position="1"/>
        <end position="15"/>
    </location>
</feature>
<evidence type="ECO:0000313" key="3">
    <source>
        <dbReference type="Proteomes" id="UP001279410"/>
    </source>
</evidence>
<comment type="caution">
    <text evidence="2">The sequence shown here is derived from an EMBL/GenBank/DDBJ whole genome shotgun (WGS) entry which is preliminary data.</text>
</comment>
<dbReference type="EMBL" id="BRZM01000016">
    <property type="protein sequence ID" value="GLD53224.1"/>
    <property type="molecule type" value="Genomic_DNA"/>
</dbReference>
<sequence length="70" mass="7320">MATSHSSAMLTSAHTMDQDDVHRGPKMASSATTAAASSSSDGAETMTDTDIDMEMEMEEADMTSMDGGRV</sequence>
<gene>
    <name evidence="2" type="ORF">AKAME5_000600800</name>
</gene>
<evidence type="ECO:0000256" key="1">
    <source>
        <dbReference type="SAM" id="MobiDB-lite"/>
    </source>
</evidence>
<feature type="region of interest" description="Disordered" evidence="1">
    <location>
        <begin position="1"/>
        <end position="47"/>
    </location>
</feature>
<reference evidence="2" key="1">
    <citation type="submission" date="2022-08" db="EMBL/GenBank/DDBJ databases">
        <title>Genome sequencing of akame (Lates japonicus).</title>
        <authorList>
            <person name="Hashiguchi Y."/>
            <person name="Takahashi H."/>
        </authorList>
    </citation>
    <scope>NUCLEOTIDE SEQUENCE</scope>
    <source>
        <strain evidence="2">Kochi</strain>
    </source>
</reference>
<name>A0AAD3MGS9_LATJO</name>
<accession>A0AAD3MGS9</accession>
<organism evidence="2 3">
    <name type="scientific">Lates japonicus</name>
    <name type="common">Japanese lates</name>
    <dbReference type="NCBI Taxonomy" id="270547"/>
    <lineage>
        <taxon>Eukaryota</taxon>
        <taxon>Metazoa</taxon>
        <taxon>Chordata</taxon>
        <taxon>Craniata</taxon>
        <taxon>Vertebrata</taxon>
        <taxon>Euteleostomi</taxon>
        <taxon>Actinopterygii</taxon>
        <taxon>Neopterygii</taxon>
        <taxon>Teleostei</taxon>
        <taxon>Neoteleostei</taxon>
        <taxon>Acanthomorphata</taxon>
        <taxon>Carangaria</taxon>
        <taxon>Carangaria incertae sedis</taxon>
        <taxon>Centropomidae</taxon>
        <taxon>Lates</taxon>
    </lineage>
</organism>
<proteinExistence type="predicted"/>
<feature type="compositionally biased region" description="Low complexity" evidence="1">
    <location>
        <begin position="28"/>
        <end position="46"/>
    </location>
</feature>
<dbReference type="AlphaFoldDB" id="A0AAD3MGS9"/>
<keyword evidence="3" id="KW-1185">Reference proteome</keyword>